<keyword evidence="2" id="KW-1185">Reference proteome</keyword>
<reference evidence="1" key="1">
    <citation type="submission" date="2022-04" db="EMBL/GenBank/DDBJ databases">
        <title>Carnegiea gigantea Genome sequencing and assembly v2.</title>
        <authorList>
            <person name="Copetti D."/>
            <person name="Sanderson M.J."/>
            <person name="Burquez A."/>
            <person name="Wojciechowski M.F."/>
        </authorList>
    </citation>
    <scope>NUCLEOTIDE SEQUENCE</scope>
    <source>
        <strain evidence="1">SGP5-SGP5p</strain>
        <tissue evidence="1">Aerial part</tissue>
    </source>
</reference>
<organism evidence="1 2">
    <name type="scientific">Carnegiea gigantea</name>
    <dbReference type="NCBI Taxonomy" id="171969"/>
    <lineage>
        <taxon>Eukaryota</taxon>
        <taxon>Viridiplantae</taxon>
        <taxon>Streptophyta</taxon>
        <taxon>Embryophyta</taxon>
        <taxon>Tracheophyta</taxon>
        <taxon>Spermatophyta</taxon>
        <taxon>Magnoliopsida</taxon>
        <taxon>eudicotyledons</taxon>
        <taxon>Gunneridae</taxon>
        <taxon>Pentapetalae</taxon>
        <taxon>Caryophyllales</taxon>
        <taxon>Cactineae</taxon>
        <taxon>Cactaceae</taxon>
        <taxon>Cactoideae</taxon>
        <taxon>Echinocereeae</taxon>
        <taxon>Carnegiea</taxon>
    </lineage>
</organism>
<proteinExistence type="predicted"/>
<dbReference type="AlphaFoldDB" id="A0A9Q1GU23"/>
<protein>
    <recommendedName>
        <fullName evidence="3">Transposase MuDR plant domain-containing protein</fullName>
    </recommendedName>
</protein>
<name>A0A9Q1GU23_9CARY</name>
<dbReference type="PANTHER" id="PTHR31973:SF197">
    <property type="entry name" value="SWIM-TYPE DOMAIN-CONTAINING PROTEIN"/>
    <property type="match status" value="1"/>
</dbReference>
<accession>A0A9Q1GU23</accession>
<sequence length="319" mass="37249">MCRSTEMAMKILHIKFKGETIDLGDCHPDEMSALDVHNITKCKMREKGKFPRFPAFYYCKPGQREKLVEDIELSEPNPEESEEGEDEGSDYAEDVVVVSPTKALKETMDVDMKTVIEELVVSLEDIDEFILSQSKCSQGEIVDYYICGDDDENDNSINPNEKMYAGHMWEPNLNEEVSIRQWDMFINKARCMKVVRDCCVQEGKNLMKLKNVGTRYIVKCAHKSCLWKLHTSTLPDGRTFQVKTYFGKHDNRCPRLMDNPMASSRWISEKLPEDFRQNPKLKFMDIRNMLLHRYGLMLKDHVIRRARKLILYKTEGRHD</sequence>
<dbReference type="PANTHER" id="PTHR31973">
    <property type="entry name" value="POLYPROTEIN, PUTATIVE-RELATED"/>
    <property type="match status" value="1"/>
</dbReference>
<dbReference type="EMBL" id="JAKOGI010001349">
    <property type="protein sequence ID" value="KAJ8426103.1"/>
    <property type="molecule type" value="Genomic_DNA"/>
</dbReference>
<gene>
    <name evidence="1" type="ORF">Cgig2_001271</name>
</gene>
<dbReference type="OrthoDB" id="1918246at2759"/>
<comment type="caution">
    <text evidence="1">The sequence shown here is derived from an EMBL/GenBank/DDBJ whole genome shotgun (WGS) entry which is preliminary data.</text>
</comment>
<evidence type="ECO:0000313" key="1">
    <source>
        <dbReference type="EMBL" id="KAJ8426103.1"/>
    </source>
</evidence>
<evidence type="ECO:0000313" key="2">
    <source>
        <dbReference type="Proteomes" id="UP001153076"/>
    </source>
</evidence>
<dbReference type="Proteomes" id="UP001153076">
    <property type="component" value="Unassembled WGS sequence"/>
</dbReference>
<evidence type="ECO:0008006" key="3">
    <source>
        <dbReference type="Google" id="ProtNLM"/>
    </source>
</evidence>